<dbReference type="Pfam" id="PF25150">
    <property type="entry name" value="TPR_Trm732"/>
    <property type="match status" value="1"/>
</dbReference>
<accession>A0A9P9WG59</accession>
<proteinExistence type="inferred from homology"/>
<dbReference type="SUPFAM" id="SSF48371">
    <property type="entry name" value="ARM repeat"/>
    <property type="match status" value="1"/>
</dbReference>
<dbReference type="InterPro" id="IPR056842">
    <property type="entry name" value="THADA-like_TPR_C"/>
</dbReference>
<dbReference type="Pfam" id="PF10350">
    <property type="entry name" value="DUF2428"/>
    <property type="match status" value="1"/>
</dbReference>
<gene>
    <name evidence="6" type="ORF">JX265_009578</name>
</gene>
<evidence type="ECO:0000259" key="4">
    <source>
        <dbReference type="Pfam" id="PF25150"/>
    </source>
</evidence>
<name>A0A9P9WG59_9PEZI</name>
<evidence type="ECO:0000259" key="3">
    <source>
        <dbReference type="Pfam" id="PF10350"/>
    </source>
</evidence>
<evidence type="ECO:0000256" key="1">
    <source>
        <dbReference type="ARBA" id="ARBA00010409"/>
    </source>
</evidence>
<dbReference type="InterPro" id="IPR051954">
    <property type="entry name" value="tRNA_methyltransferase_THADA"/>
</dbReference>
<dbReference type="PANTHER" id="PTHR14387:SF0">
    <property type="entry name" value="DUF2428 DOMAIN-CONTAINING PROTEIN"/>
    <property type="match status" value="1"/>
</dbReference>
<reference evidence="6" key="1">
    <citation type="submission" date="2021-03" db="EMBL/GenBank/DDBJ databases">
        <title>Revisited historic fungal species revealed as producer of novel bioactive compounds through whole genome sequencing and comparative genomics.</title>
        <authorList>
            <person name="Vignolle G.A."/>
            <person name="Hochenegger N."/>
            <person name="Mach R.L."/>
            <person name="Mach-Aigner A.R."/>
            <person name="Javad Rahimi M."/>
            <person name="Salim K.A."/>
            <person name="Chan C.M."/>
            <person name="Lim L.B.L."/>
            <person name="Cai F."/>
            <person name="Druzhinina I.S."/>
            <person name="U'Ren J.M."/>
            <person name="Derntl C."/>
        </authorList>
    </citation>
    <scope>NUCLEOTIDE SEQUENCE</scope>
    <source>
        <strain evidence="6">TUCIM 5799</strain>
    </source>
</reference>
<evidence type="ECO:0000313" key="7">
    <source>
        <dbReference type="Proteomes" id="UP000829685"/>
    </source>
</evidence>
<keyword evidence="7" id="KW-1185">Reference proteome</keyword>
<dbReference type="InterPro" id="IPR016024">
    <property type="entry name" value="ARM-type_fold"/>
</dbReference>
<dbReference type="InterPro" id="IPR019442">
    <property type="entry name" value="THADA/TRM732_DUF2428"/>
</dbReference>
<protein>
    <recommendedName>
        <fullName evidence="8">DUF2428 domain-containing protein</fullName>
    </recommendedName>
</protein>
<dbReference type="Pfam" id="PF25151">
    <property type="entry name" value="TPR_Trm732_C"/>
    <property type="match status" value="1"/>
</dbReference>
<organism evidence="6 7">
    <name type="scientific">Neoarthrinium moseri</name>
    <dbReference type="NCBI Taxonomy" id="1658444"/>
    <lineage>
        <taxon>Eukaryota</taxon>
        <taxon>Fungi</taxon>
        <taxon>Dikarya</taxon>
        <taxon>Ascomycota</taxon>
        <taxon>Pezizomycotina</taxon>
        <taxon>Sordariomycetes</taxon>
        <taxon>Xylariomycetidae</taxon>
        <taxon>Amphisphaeriales</taxon>
        <taxon>Apiosporaceae</taxon>
        <taxon>Neoarthrinium</taxon>
    </lineage>
</organism>
<evidence type="ECO:0008006" key="8">
    <source>
        <dbReference type="Google" id="ProtNLM"/>
    </source>
</evidence>
<sequence>MDDVAARDAYPGLAEQSFNPKHAVSWIEEKPATAQVLYAHDVFQDLLQSAARPKQSSGHACVKLCGFVDQCAKAESAALREYAFAEKTAYDLFNFYVEWNEQDQHRSMRLVLDLLKLSIAKNPDQEAGTSIKTRILHDTISYITLRSTKPSIKSALTALDYFLQKKLICLSDILGTYRQLHQSPEHDVDWDSLIAKVFAWMEMKNIWPIAGKLLVSIFTAPQNQDEGAMFRPDSWHRFLHAGVTANVELLEAFQIYTLIPLFKTDKEQMLQYLDDLFSLQGLTKDQTNLDISSMIWLAALEAGKKVGVLGEPGSETDGKSHLQQGVLEDILSHTSHEARSSAVSILIASPSTTKPYTTGSLDLLRKHLPAFHADTDAKFRYDVLGLSRNMIARILGAIAALRRDCERKFKKTKKNEAQSDLPDSNSNATNAIAELKSLLQHHEEFLSWYLSFLKHELVPTASYQRHITSLKVMEFILKSGLLKGYHDETQESKLKVPLFDTTWLRAVLDLIMDPFEDVRETAAGLLLLLSSSDGTTLLTDIPTPMVDSLEEFCTRANTLALRTSRADHSDGVARSFEVLCHWTVSREDKLAIPGRVLEDLETKLSAAERDLASAVLDAPIHGGFAALRYIWGSLSSVKYTQGELDVLSSLQSRAVACCQRIWSTVRVVLCDDSPEGHLPEELEEVDGLDTKDLLSYSFRAIHESSHLLRVIAGNARSPQNAGLVRPSSDTFEVIGNLTFDQLSNLRHRGAFTTVSQTFSSCCQLVKWFPSPSADGQGLLDQWYQGALKCIYGQASTTRRSAGIPALVVGILSSNATQPSFHTVMLQLQDIARQEARISETDGSNLPQVHALNCIKDIFKSSMLSRRAEPYLTDCLQLAASSLRSEVWAIRNCGLILLRSLIDVLFGTSESKTSMEAGWDGRTTRIAWHKYPALPALLVSLLEAGQVNIDLTKGATAESVFPALDIIRRAGPPQDFKDKLYGTVSWYLGSHFWHVREIAARTLCSFLLRPQWLEPLRDILRESQSSANKLHGALLTFKFLLERLLDAMPEQLIKEYPAGLLDLIEEIRSANGSFQTCSEARAVYYEIITFINELTTSQALSSKSQEAVLIEPASAQLSNTQQRHNPSALELSKKARASAGYDLQKVTTSSWKGLNIGLSSTIDDINVTCDMLEEVLLSYEANHLSSFDQATEAALMETCMATCSETDAPEPRALALKIITIQLDRILGQGSRDILPSKERLTALWDGLQTKPMNPGLADSVIQASGSLMAAIIKQPSEDGQDPSPASHLRSWGVMIAHAGSVDNGFDTRMSGIQAVRSFTSHTDLSAPSPAHLPVLLALYDYLNDDDDEIRDAAAAATLPILGKPLVSMEAGARLLSWLGARFSDDTEFRAHVACRLVGHPAVPAAAAARATEALLRDWAPAADQLATALRFDDALFVVEEQNLYVDEVREARRWRHVYVQIRLASSPGSQERKEAAGPGVATTADDEKLVEWTTAGLRTLIQLADAHRDDGVLGWTSKPEVFAICARIVTAGAVLADAHPGVKEELRRFVEKGAGSRVHGLLLGMCGRE</sequence>
<evidence type="ECO:0000313" key="6">
    <source>
        <dbReference type="EMBL" id="KAI1861611.1"/>
    </source>
</evidence>
<feature type="domain" description="tRNA (32-2'-O)-methyltransferase regulator THADA-like C-terminal TPR repeats region" evidence="5">
    <location>
        <begin position="890"/>
        <end position="1038"/>
    </location>
</feature>
<keyword evidence="2" id="KW-0819">tRNA processing</keyword>
<evidence type="ECO:0000259" key="5">
    <source>
        <dbReference type="Pfam" id="PF25151"/>
    </source>
</evidence>
<dbReference type="Proteomes" id="UP000829685">
    <property type="component" value="Unassembled WGS sequence"/>
</dbReference>
<comment type="similarity">
    <text evidence="1">Belongs to the THADA family.</text>
</comment>
<dbReference type="GO" id="GO:0030488">
    <property type="term" value="P:tRNA methylation"/>
    <property type="evidence" value="ECO:0007669"/>
    <property type="project" value="TreeGrafter"/>
</dbReference>
<dbReference type="Pfam" id="PF26523">
    <property type="entry name" value="Trm732_C"/>
    <property type="match status" value="1"/>
</dbReference>
<dbReference type="GO" id="GO:0005829">
    <property type="term" value="C:cytosol"/>
    <property type="evidence" value="ECO:0007669"/>
    <property type="project" value="TreeGrafter"/>
</dbReference>
<feature type="domain" description="DUF2428" evidence="3">
    <location>
        <begin position="650"/>
        <end position="888"/>
    </location>
</feature>
<comment type="caution">
    <text evidence="6">The sequence shown here is derived from an EMBL/GenBank/DDBJ whole genome shotgun (WGS) entry which is preliminary data.</text>
</comment>
<dbReference type="InterPro" id="IPR056843">
    <property type="entry name" value="THADA-like_TPR"/>
</dbReference>
<evidence type="ECO:0000256" key="2">
    <source>
        <dbReference type="ARBA" id="ARBA00022694"/>
    </source>
</evidence>
<dbReference type="PANTHER" id="PTHR14387">
    <property type="entry name" value="THADA/DEATH RECEPTOR INTERACTING PROTEIN"/>
    <property type="match status" value="1"/>
</dbReference>
<feature type="domain" description="tRNA (32-2'-O)-methyltransferase regulator THADA-like TPR repeats region" evidence="4">
    <location>
        <begin position="235"/>
        <end position="520"/>
    </location>
</feature>
<dbReference type="EMBL" id="JAFIMR010000029">
    <property type="protein sequence ID" value="KAI1861611.1"/>
    <property type="molecule type" value="Genomic_DNA"/>
</dbReference>